<dbReference type="Proteomes" id="UP000828390">
    <property type="component" value="Unassembled WGS sequence"/>
</dbReference>
<keyword evidence="3" id="KW-1185">Reference proteome</keyword>
<feature type="region of interest" description="Disordered" evidence="1">
    <location>
        <begin position="1"/>
        <end position="64"/>
    </location>
</feature>
<dbReference type="EMBL" id="JAIWYP010000004">
    <property type="protein sequence ID" value="KAH3832620.1"/>
    <property type="molecule type" value="Genomic_DNA"/>
</dbReference>
<evidence type="ECO:0000313" key="2">
    <source>
        <dbReference type="EMBL" id="KAH3832620.1"/>
    </source>
</evidence>
<name>A0A9D4QJ65_DREPO</name>
<reference evidence="2" key="1">
    <citation type="journal article" date="2019" name="bioRxiv">
        <title>The Genome of the Zebra Mussel, Dreissena polymorpha: A Resource for Invasive Species Research.</title>
        <authorList>
            <person name="McCartney M.A."/>
            <person name="Auch B."/>
            <person name="Kono T."/>
            <person name="Mallez S."/>
            <person name="Zhang Y."/>
            <person name="Obille A."/>
            <person name="Becker A."/>
            <person name="Abrahante J.E."/>
            <person name="Garbe J."/>
            <person name="Badalamenti J.P."/>
            <person name="Herman A."/>
            <person name="Mangelson H."/>
            <person name="Liachko I."/>
            <person name="Sullivan S."/>
            <person name="Sone E.D."/>
            <person name="Koren S."/>
            <person name="Silverstein K.A.T."/>
            <person name="Beckman K.B."/>
            <person name="Gohl D.M."/>
        </authorList>
    </citation>
    <scope>NUCLEOTIDE SEQUENCE</scope>
    <source>
        <strain evidence="2">Duluth1</strain>
        <tissue evidence="2">Whole animal</tissue>
    </source>
</reference>
<feature type="compositionally biased region" description="Basic and acidic residues" evidence="1">
    <location>
        <begin position="32"/>
        <end position="42"/>
    </location>
</feature>
<protein>
    <submittedName>
        <fullName evidence="2">Uncharacterized protein</fullName>
    </submittedName>
</protein>
<proteinExistence type="predicted"/>
<sequence length="64" mass="7355">MDASNEKGKAKQQKLRKYFEKKTDNIMQAQEMTKRLGSRSEDVSDANAESETESVSECRVTVRR</sequence>
<evidence type="ECO:0000256" key="1">
    <source>
        <dbReference type="SAM" id="MobiDB-lite"/>
    </source>
</evidence>
<organism evidence="2 3">
    <name type="scientific">Dreissena polymorpha</name>
    <name type="common">Zebra mussel</name>
    <name type="synonym">Mytilus polymorpha</name>
    <dbReference type="NCBI Taxonomy" id="45954"/>
    <lineage>
        <taxon>Eukaryota</taxon>
        <taxon>Metazoa</taxon>
        <taxon>Spiralia</taxon>
        <taxon>Lophotrochozoa</taxon>
        <taxon>Mollusca</taxon>
        <taxon>Bivalvia</taxon>
        <taxon>Autobranchia</taxon>
        <taxon>Heteroconchia</taxon>
        <taxon>Euheterodonta</taxon>
        <taxon>Imparidentia</taxon>
        <taxon>Neoheterodontei</taxon>
        <taxon>Myida</taxon>
        <taxon>Dreissenoidea</taxon>
        <taxon>Dreissenidae</taxon>
        <taxon>Dreissena</taxon>
    </lineage>
</organism>
<accession>A0A9D4QJ65</accession>
<evidence type="ECO:0000313" key="3">
    <source>
        <dbReference type="Proteomes" id="UP000828390"/>
    </source>
</evidence>
<gene>
    <name evidence="2" type="ORF">DPMN_105912</name>
</gene>
<comment type="caution">
    <text evidence="2">The sequence shown here is derived from an EMBL/GenBank/DDBJ whole genome shotgun (WGS) entry which is preliminary data.</text>
</comment>
<dbReference type="AlphaFoldDB" id="A0A9D4QJ65"/>
<reference evidence="2" key="2">
    <citation type="submission" date="2020-11" db="EMBL/GenBank/DDBJ databases">
        <authorList>
            <person name="McCartney M.A."/>
            <person name="Auch B."/>
            <person name="Kono T."/>
            <person name="Mallez S."/>
            <person name="Becker A."/>
            <person name="Gohl D.M."/>
            <person name="Silverstein K.A.T."/>
            <person name="Koren S."/>
            <person name="Bechman K.B."/>
            <person name="Herman A."/>
            <person name="Abrahante J.E."/>
            <person name="Garbe J."/>
        </authorList>
    </citation>
    <scope>NUCLEOTIDE SEQUENCE</scope>
    <source>
        <strain evidence="2">Duluth1</strain>
        <tissue evidence="2">Whole animal</tissue>
    </source>
</reference>